<dbReference type="PROSITE" id="PS51257">
    <property type="entry name" value="PROKAR_LIPOPROTEIN"/>
    <property type="match status" value="1"/>
</dbReference>
<evidence type="ECO:0000313" key="4">
    <source>
        <dbReference type="EMBL" id="TQN42616.1"/>
    </source>
</evidence>
<dbReference type="Pfam" id="PF00080">
    <property type="entry name" value="Sod_Cu"/>
    <property type="match status" value="1"/>
</dbReference>
<dbReference type="Gene3D" id="2.60.40.200">
    <property type="entry name" value="Superoxide dismutase, copper/zinc binding domain"/>
    <property type="match status" value="1"/>
</dbReference>
<evidence type="ECO:0000256" key="1">
    <source>
        <dbReference type="ARBA" id="ARBA00010457"/>
    </source>
</evidence>
<feature type="domain" description="Superoxide dismutase copper/zinc binding" evidence="3">
    <location>
        <begin position="67"/>
        <end position="202"/>
    </location>
</feature>
<comment type="similarity">
    <text evidence="1">Belongs to the Cu-Zn superoxide dismutase family.</text>
</comment>
<dbReference type="GO" id="GO:0006801">
    <property type="term" value="P:superoxide metabolic process"/>
    <property type="evidence" value="ECO:0007669"/>
    <property type="project" value="InterPro"/>
</dbReference>
<evidence type="ECO:0000259" key="3">
    <source>
        <dbReference type="Pfam" id="PF00080"/>
    </source>
</evidence>
<dbReference type="InterPro" id="IPR001424">
    <property type="entry name" value="SOD_Cu_Zn_dom"/>
</dbReference>
<reference evidence="4 5" key="1">
    <citation type="submission" date="2019-06" db="EMBL/GenBank/DDBJ databases">
        <title>Sequencing the genomes of 1000 actinobacteria strains.</title>
        <authorList>
            <person name="Klenk H.-P."/>
        </authorList>
    </citation>
    <scope>NUCLEOTIDE SEQUENCE [LARGE SCALE GENOMIC DNA]</scope>
    <source>
        <strain evidence="4 5">DSM 46837</strain>
    </source>
</reference>
<dbReference type="EMBL" id="VFQE01000001">
    <property type="protein sequence ID" value="TQN42616.1"/>
    <property type="molecule type" value="Genomic_DNA"/>
</dbReference>
<dbReference type="GO" id="GO:0046872">
    <property type="term" value="F:metal ion binding"/>
    <property type="evidence" value="ECO:0007669"/>
    <property type="project" value="InterPro"/>
</dbReference>
<sequence>MTARRPARVLPVVAVTVLTLSACGSGDDDALREQLDAAAGGDEDTASVEVPVEVSSELVDREGTTVGRVWFRDTDVGTEVEVEVAGLTQGFHPMYLYDTGICDTESPPSDDPGVVGPFVTAGDVVQELPSVLVLANGEGSTTTLAGPMPLEELLEEDGTALVVTEAAESLADIPPPPAAPVDPDAEAPVVEDTGSRVACGAIGGEDA</sequence>
<evidence type="ECO:0000256" key="2">
    <source>
        <dbReference type="SAM" id="MobiDB-lite"/>
    </source>
</evidence>
<evidence type="ECO:0000313" key="5">
    <source>
        <dbReference type="Proteomes" id="UP000319865"/>
    </source>
</evidence>
<name>A0A543PEX9_9ACTN</name>
<comment type="caution">
    <text evidence="4">The sequence shown here is derived from an EMBL/GenBank/DDBJ whole genome shotgun (WGS) entry which is preliminary data.</text>
</comment>
<dbReference type="SUPFAM" id="SSF49329">
    <property type="entry name" value="Cu,Zn superoxide dismutase-like"/>
    <property type="match status" value="1"/>
</dbReference>
<proteinExistence type="inferred from homology"/>
<dbReference type="Proteomes" id="UP000319865">
    <property type="component" value="Unassembled WGS sequence"/>
</dbReference>
<accession>A0A543PEX9</accession>
<organism evidence="4 5">
    <name type="scientific">Blastococcus colisei</name>
    <dbReference type="NCBI Taxonomy" id="1564162"/>
    <lineage>
        <taxon>Bacteria</taxon>
        <taxon>Bacillati</taxon>
        <taxon>Actinomycetota</taxon>
        <taxon>Actinomycetes</taxon>
        <taxon>Geodermatophilales</taxon>
        <taxon>Geodermatophilaceae</taxon>
        <taxon>Blastococcus</taxon>
    </lineage>
</organism>
<dbReference type="AlphaFoldDB" id="A0A543PEX9"/>
<dbReference type="InterPro" id="IPR036423">
    <property type="entry name" value="SOD-like_Cu/Zn_dom_sf"/>
</dbReference>
<dbReference type="RefSeq" id="WP_170182397.1">
    <property type="nucleotide sequence ID" value="NZ_VFQE01000001.1"/>
</dbReference>
<keyword evidence="5" id="KW-1185">Reference proteome</keyword>
<feature type="region of interest" description="Disordered" evidence="2">
    <location>
        <begin position="169"/>
        <end position="193"/>
    </location>
</feature>
<gene>
    <name evidence="4" type="ORF">FHU33_2022</name>
</gene>
<protein>
    <submittedName>
        <fullName evidence="4">Cu-Zn family superoxide dismutase</fullName>
    </submittedName>
</protein>